<dbReference type="EMBL" id="JALJOS010000028">
    <property type="protein sequence ID" value="KAK9824806.1"/>
    <property type="molecule type" value="Genomic_DNA"/>
</dbReference>
<dbReference type="GO" id="GO:0045048">
    <property type="term" value="P:protein insertion into ER membrane"/>
    <property type="evidence" value="ECO:0007669"/>
    <property type="project" value="InterPro"/>
</dbReference>
<comment type="similarity">
    <text evidence="1">Belongs to the GET4 family.</text>
</comment>
<accession>A0AAW1QTL7</accession>
<reference evidence="2 3" key="1">
    <citation type="journal article" date="2024" name="Nat. Commun.">
        <title>Phylogenomics reveals the evolutionary origins of lichenization in chlorophyte algae.</title>
        <authorList>
            <person name="Puginier C."/>
            <person name="Libourel C."/>
            <person name="Otte J."/>
            <person name="Skaloud P."/>
            <person name="Haon M."/>
            <person name="Grisel S."/>
            <person name="Petersen M."/>
            <person name="Berrin J.G."/>
            <person name="Delaux P.M."/>
            <person name="Dal Grande F."/>
            <person name="Keller J."/>
        </authorList>
    </citation>
    <scope>NUCLEOTIDE SEQUENCE [LARGE SCALE GENOMIC DNA]</scope>
    <source>
        <strain evidence="2 3">SAG 2145</strain>
    </source>
</reference>
<evidence type="ECO:0000313" key="3">
    <source>
        <dbReference type="Proteomes" id="UP001438707"/>
    </source>
</evidence>
<evidence type="ECO:0000313" key="2">
    <source>
        <dbReference type="EMBL" id="KAK9824806.1"/>
    </source>
</evidence>
<evidence type="ECO:0008006" key="4">
    <source>
        <dbReference type="Google" id="ProtNLM"/>
    </source>
</evidence>
<proteinExistence type="inferred from homology"/>
<gene>
    <name evidence="2" type="ORF">WJX74_010426</name>
</gene>
<keyword evidence="3" id="KW-1185">Reference proteome</keyword>
<organism evidence="2 3">
    <name type="scientific">Apatococcus lobatus</name>
    <dbReference type="NCBI Taxonomy" id="904363"/>
    <lineage>
        <taxon>Eukaryota</taxon>
        <taxon>Viridiplantae</taxon>
        <taxon>Chlorophyta</taxon>
        <taxon>core chlorophytes</taxon>
        <taxon>Trebouxiophyceae</taxon>
        <taxon>Chlorellales</taxon>
        <taxon>Chlorellaceae</taxon>
        <taxon>Apatococcus</taxon>
    </lineage>
</organism>
<sequence>MSEAVVAKAVRRLQEAVERGSAYEGLQSAKSVYHRCRSRRQYEASYNLAQQGAQVLLTHGDITAGVELAKMLTEAYVSDNVPAGSEATQRLLSILDAAQRFASSQPPAADLSQPGPIDAACQQLAVAGIKWARGQEGGSQEAQRLHTRMGELIWSCRGWHGLAAAAEHYTRGADLTAYAAVLAACIQESGAQTEEESWFLLRAVLYILLASKPNARALKANAAAATDVGLSRAASLLKAYREMTGQELPSSPPIHLCLLLFEVIQHQDGKLAEYICTTYEAWLSSDMELQQAFSAVAASYLLSRQATSGGGLLGDLMQMLGNG</sequence>
<name>A0AAW1QTL7_9CHLO</name>
<dbReference type="InterPro" id="IPR011990">
    <property type="entry name" value="TPR-like_helical_dom_sf"/>
</dbReference>
<protein>
    <recommendedName>
        <fullName evidence="4">Golgi to ER traffic protein 4</fullName>
    </recommendedName>
</protein>
<dbReference type="Proteomes" id="UP001438707">
    <property type="component" value="Unassembled WGS sequence"/>
</dbReference>
<dbReference type="InterPro" id="IPR007317">
    <property type="entry name" value="GET4"/>
</dbReference>
<dbReference type="Pfam" id="PF04190">
    <property type="entry name" value="GET4"/>
    <property type="match status" value="1"/>
</dbReference>
<dbReference type="PANTHER" id="PTHR12875">
    <property type="entry name" value="GOLGI TO ER TRAFFIC PROTEIN 4 HOMOLOG"/>
    <property type="match status" value="1"/>
</dbReference>
<dbReference type="AlphaFoldDB" id="A0AAW1QTL7"/>
<evidence type="ECO:0000256" key="1">
    <source>
        <dbReference type="ARBA" id="ARBA00005351"/>
    </source>
</evidence>
<comment type="caution">
    <text evidence="2">The sequence shown here is derived from an EMBL/GenBank/DDBJ whole genome shotgun (WGS) entry which is preliminary data.</text>
</comment>
<dbReference type="Gene3D" id="1.25.40.10">
    <property type="entry name" value="Tetratricopeptide repeat domain"/>
    <property type="match status" value="1"/>
</dbReference>
<dbReference type="PANTHER" id="PTHR12875:SF0">
    <property type="entry name" value="GOLGI TO ER TRAFFIC PROTEIN 4 HOMOLOG"/>
    <property type="match status" value="1"/>
</dbReference>
<dbReference type="GO" id="GO:0005829">
    <property type="term" value="C:cytosol"/>
    <property type="evidence" value="ECO:0007669"/>
    <property type="project" value="TreeGrafter"/>
</dbReference>